<dbReference type="EMBL" id="CM047900">
    <property type="protein sequence ID" value="KAJ0098376.1"/>
    <property type="molecule type" value="Genomic_DNA"/>
</dbReference>
<evidence type="ECO:0000313" key="1">
    <source>
        <dbReference type="EMBL" id="KAJ0098376.1"/>
    </source>
</evidence>
<organism evidence="1 2">
    <name type="scientific">Pistacia atlantica</name>
    <dbReference type="NCBI Taxonomy" id="434234"/>
    <lineage>
        <taxon>Eukaryota</taxon>
        <taxon>Viridiplantae</taxon>
        <taxon>Streptophyta</taxon>
        <taxon>Embryophyta</taxon>
        <taxon>Tracheophyta</taxon>
        <taxon>Spermatophyta</taxon>
        <taxon>Magnoliopsida</taxon>
        <taxon>eudicotyledons</taxon>
        <taxon>Gunneridae</taxon>
        <taxon>Pentapetalae</taxon>
        <taxon>rosids</taxon>
        <taxon>malvids</taxon>
        <taxon>Sapindales</taxon>
        <taxon>Anacardiaceae</taxon>
        <taxon>Pistacia</taxon>
    </lineage>
</organism>
<proteinExistence type="predicted"/>
<evidence type="ECO:0000313" key="2">
    <source>
        <dbReference type="Proteomes" id="UP001164250"/>
    </source>
</evidence>
<name>A0ACC1BHM2_9ROSI</name>
<reference evidence="2" key="1">
    <citation type="journal article" date="2023" name="G3 (Bethesda)">
        <title>Genome assembly and association tests identify interacting loci associated with vigor, precocity, and sex in interspecific pistachio rootstocks.</title>
        <authorList>
            <person name="Palmer W."/>
            <person name="Jacygrad E."/>
            <person name="Sagayaradj S."/>
            <person name="Cavanaugh K."/>
            <person name="Han R."/>
            <person name="Bertier L."/>
            <person name="Beede B."/>
            <person name="Kafkas S."/>
            <person name="Golino D."/>
            <person name="Preece J."/>
            <person name="Michelmore R."/>
        </authorList>
    </citation>
    <scope>NUCLEOTIDE SEQUENCE [LARGE SCALE GENOMIC DNA]</scope>
</reference>
<protein>
    <submittedName>
        <fullName evidence="1">Uncharacterized protein</fullName>
    </submittedName>
</protein>
<keyword evidence="2" id="KW-1185">Reference proteome</keyword>
<comment type="caution">
    <text evidence="1">The sequence shown here is derived from an EMBL/GenBank/DDBJ whole genome shotgun (WGS) entry which is preliminary data.</text>
</comment>
<accession>A0ACC1BHM2</accession>
<dbReference type="Proteomes" id="UP001164250">
    <property type="component" value="Chromosome 4"/>
</dbReference>
<gene>
    <name evidence="1" type="ORF">Patl1_20516</name>
</gene>
<sequence length="123" mass="13891">MMFFRLGILSTISICGEFEYIYCLTNILYISAYYAQVAGLYYGLHHTDNGFQAELSPGTMAGVSHVVWSSLKKKVTLVGYNHKLRILLETVVQKIAEFKVKPDRFSVIKVMTDGSYAQNMPPL</sequence>